<dbReference type="EMBL" id="VSZQ01000050">
    <property type="protein sequence ID" value="TYR64376.1"/>
    <property type="molecule type" value="Genomic_DNA"/>
</dbReference>
<evidence type="ECO:0000313" key="2">
    <source>
        <dbReference type="EMBL" id="TYR64376.1"/>
    </source>
</evidence>
<feature type="domain" description="DUF1023" evidence="1">
    <location>
        <begin position="23"/>
        <end position="78"/>
    </location>
</feature>
<reference evidence="2 3" key="1">
    <citation type="submission" date="2019-08" db="EMBL/GenBank/DDBJ databases">
        <title>Draft genome for granaticin producer strain Streptomyces parvus C05.</title>
        <authorList>
            <person name="Gonzalez-Pimentel J.L."/>
        </authorList>
    </citation>
    <scope>NUCLEOTIDE SEQUENCE [LARGE SCALE GENOMIC DNA]</scope>
    <source>
        <strain evidence="2 3">C05</strain>
    </source>
</reference>
<dbReference type="Pfam" id="PF06259">
    <property type="entry name" value="Abhydrolase_8"/>
    <property type="match status" value="1"/>
</dbReference>
<gene>
    <name evidence="2" type="ORF">FY004_11875</name>
</gene>
<comment type="caution">
    <text evidence="2">The sequence shown here is derived from an EMBL/GenBank/DDBJ whole genome shotgun (WGS) entry which is preliminary data.</text>
</comment>
<evidence type="ECO:0000313" key="3">
    <source>
        <dbReference type="Proteomes" id="UP000323242"/>
    </source>
</evidence>
<keyword evidence="3" id="KW-1185">Reference proteome</keyword>
<evidence type="ECO:0000259" key="1">
    <source>
        <dbReference type="Pfam" id="PF06259"/>
    </source>
</evidence>
<organism evidence="2 3">
    <name type="scientific">Streptomyces parvus</name>
    <dbReference type="NCBI Taxonomy" id="66428"/>
    <lineage>
        <taxon>Bacteria</taxon>
        <taxon>Bacillati</taxon>
        <taxon>Actinomycetota</taxon>
        <taxon>Actinomycetes</taxon>
        <taxon>Kitasatosporales</taxon>
        <taxon>Streptomycetaceae</taxon>
        <taxon>Streptomyces</taxon>
    </lineage>
</organism>
<dbReference type="AlphaFoldDB" id="A0A5D4JHK6"/>
<proteinExistence type="predicted"/>
<dbReference type="InterPro" id="IPR010427">
    <property type="entry name" value="DUF1023"/>
</dbReference>
<sequence length="96" mass="10376">MCRAFSGRRDDTRRIRWMRPCCGTTVVGIAAQSDIARSGKLGSAPRIADAVIAVGSPGMQADHSAGLEIDTQYVYQRASVQSLGPRPEAQSLWRQG</sequence>
<dbReference type="Proteomes" id="UP000323242">
    <property type="component" value="Unassembled WGS sequence"/>
</dbReference>
<name>A0A5D4JHK6_9ACTN</name>
<accession>A0A5D4JHK6</accession>
<protein>
    <recommendedName>
        <fullName evidence="1">DUF1023 domain-containing protein</fullName>
    </recommendedName>
</protein>
<dbReference type="RefSeq" id="WP_148902389.1">
    <property type="nucleotide sequence ID" value="NZ_VSZQ01000050.1"/>
</dbReference>